<organism evidence="1 2">
    <name type="scientific">Laodelphax striatellus</name>
    <name type="common">Small brown planthopper</name>
    <name type="synonym">Delphax striatella</name>
    <dbReference type="NCBI Taxonomy" id="195883"/>
    <lineage>
        <taxon>Eukaryota</taxon>
        <taxon>Metazoa</taxon>
        <taxon>Ecdysozoa</taxon>
        <taxon>Arthropoda</taxon>
        <taxon>Hexapoda</taxon>
        <taxon>Insecta</taxon>
        <taxon>Pterygota</taxon>
        <taxon>Neoptera</taxon>
        <taxon>Paraneoptera</taxon>
        <taxon>Hemiptera</taxon>
        <taxon>Auchenorrhyncha</taxon>
        <taxon>Fulgoroidea</taxon>
        <taxon>Delphacidae</taxon>
        <taxon>Criomorphinae</taxon>
        <taxon>Laodelphax</taxon>
    </lineage>
</organism>
<keyword evidence="2" id="KW-1185">Reference proteome</keyword>
<dbReference type="AlphaFoldDB" id="A0A482XLC5"/>
<evidence type="ECO:0000313" key="1">
    <source>
        <dbReference type="EMBL" id="RZF46474.1"/>
    </source>
</evidence>
<dbReference type="STRING" id="195883.A0A482XLC5"/>
<sequence length="80" mass="9574">MNFNLVCVLQSGFLLSRLVKYTLEDFVSEERALEVEEFFRHREHSHIERTVQQACETIRLNAAWLNRDRQQMKEFLTSAN</sequence>
<dbReference type="SMR" id="A0A482XLC5"/>
<dbReference type="Proteomes" id="UP000291343">
    <property type="component" value="Unassembled WGS sequence"/>
</dbReference>
<dbReference type="Gene3D" id="1.25.50.20">
    <property type="match status" value="1"/>
</dbReference>
<dbReference type="EMBL" id="QKKF02006240">
    <property type="protein sequence ID" value="RZF46474.1"/>
    <property type="molecule type" value="Genomic_DNA"/>
</dbReference>
<gene>
    <name evidence="1" type="ORF">LSTR_LSTR016832</name>
</gene>
<protein>
    <submittedName>
        <fullName evidence="1">Uncharacterized protein</fullName>
    </submittedName>
</protein>
<evidence type="ECO:0000313" key="2">
    <source>
        <dbReference type="Proteomes" id="UP000291343"/>
    </source>
</evidence>
<accession>A0A482XLC5</accession>
<dbReference type="InParanoid" id="A0A482XLC5"/>
<proteinExistence type="predicted"/>
<comment type="caution">
    <text evidence="1">The sequence shown here is derived from an EMBL/GenBank/DDBJ whole genome shotgun (WGS) entry which is preliminary data.</text>
</comment>
<name>A0A482XLC5_LAOST</name>
<reference evidence="1 2" key="1">
    <citation type="journal article" date="2017" name="Gigascience">
        <title>Genome sequence of the small brown planthopper, Laodelphax striatellus.</title>
        <authorList>
            <person name="Zhu J."/>
            <person name="Jiang F."/>
            <person name="Wang X."/>
            <person name="Yang P."/>
            <person name="Bao Y."/>
            <person name="Zhao W."/>
            <person name="Wang W."/>
            <person name="Lu H."/>
            <person name="Wang Q."/>
            <person name="Cui N."/>
            <person name="Li J."/>
            <person name="Chen X."/>
            <person name="Luo L."/>
            <person name="Yu J."/>
            <person name="Kang L."/>
            <person name="Cui F."/>
        </authorList>
    </citation>
    <scope>NUCLEOTIDE SEQUENCE [LARGE SCALE GENOMIC DNA]</scope>
    <source>
        <strain evidence="1">Lst14</strain>
    </source>
</reference>
<dbReference type="OrthoDB" id="275509at2759"/>